<dbReference type="AlphaFoldDB" id="A0AAV4Y8R8"/>
<dbReference type="Proteomes" id="UP001054945">
    <property type="component" value="Unassembled WGS sequence"/>
</dbReference>
<reference evidence="1 2" key="1">
    <citation type="submission" date="2021-06" db="EMBL/GenBank/DDBJ databases">
        <title>Caerostris extrusa draft genome.</title>
        <authorList>
            <person name="Kono N."/>
            <person name="Arakawa K."/>
        </authorList>
    </citation>
    <scope>NUCLEOTIDE SEQUENCE [LARGE SCALE GENOMIC DNA]</scope>
</reference>
<proteinExistence type="predicted"/>
<evidence type="ECO:0000313" key="1">
    <source>
        <dbReference type="EMBL" id="GIZ03627.1"/>
    </source>
</evidence>
<dbReference type="GO" id="GO:0003964">
    <property type="term" value="F:RNA-directed DNA polymerase activity"/>
    <property type="evidence" value="ECO:0007669"/>
    <property type="project" value="UniProtKB-KW"/>
</dbReference>
<keyword evidence="2" id="KW-1185">Reference proteome</keyword>
<evidence type="ECO:0000313" key="2">
    <source>
        <dbReference type="Proteomes" id="UP001054945"/>
    </source>
</evidence>
<organism evidence="1 2">
    <name type="scientific">Caerostris extrusa</name>
    <name type="common">Bark spider</name>
    <name type="synonym">Caerostris bankana</name>
    <dbReference type="NCBI Taxonomy" id="172846"/>
    <lineage>
        <taxon>Eukaryota</taxon>
        <taxon>Metazoa</taxon>
        <taxon>Ecdysozoa</taxon>
        <taxon>Arthropoda</taxon>
        <taxon>Chelicerata</taxon>
        <taxon>Arachnida</taxon>
        <taxon>Araneae</taxon>
        <taxon>Araneomorphae</taxon>
        <taxon>Entelegynae</taxon>
        <taxon>Araneoidea</taxon>
        <taxon>Araneidae</taxon>
        <taxon>Caerostris</taxon>
    </lineage>
</organism>
<accession>A0AAV4Y8R8</accession>
<sequence length="118" mass="13363">MERMVNGQLAYAFETKGVLSKYQSGFRHSREQLPPYVTGSLFMNDLQISCASVNMAFIERQLQTAVAAITKWADNNGLIFSFQNTLCVHFCKLRGLHSDPEILLYGQSIPVVSEQRFL</sequence>
<keyword evidence="1" id="KW-0548">Nucleotidyltransferase</keyword>
<name>A0AAV4Y8R8_CAEEX</name>
<keyword evidence="1" id="KW-0808">Transferase</keyword>
<dbReference type="EMBL" id="BPLR01018978">
    <property type="protein sequence ID" value="GIZ03627.1"/>
    <property type="molecule type" value="Genomic_DNA"/>
</dbReference>
<comment type="caution">
    <text evidence="1">The sequence shown here is derived from an EMBL/GenBank/DDBJ whole genome shotgun (WGS) entry which is preliminary data.</text>
</comment>
<protein>
    <submittedName>
        <fullName evidence="1">RNA-directed DNA polymerase from mobile element jockey</fullName>
    </submittedName>
</protein>
<keyword evidence="1" id="KW-0695">RNA-directed DNA polymerase</keyword>
<gene>
    <name evidence="1" type="primary">pol_390</name>
    <name evidence="1" type="ORF">CEXT_242351</name>
</gene>